<dbReference type="HOGENOM" id="CLU_1056180_0_0_6"/>
<evidence type="ECO:0000313" key="2">
    <source>
        <dbReference type="EMBL" id="ADP96677.1"/>
    </source>
</evidence>
<protein>
    <recommendedName>
        <fullName evidence="1">DUF4123 domain-containing protein</fullName>
    </recommendedName>
</protein>
<reference evidence="3" key="2">
    <citation type="submission" date="2010-02" db="EMBL/GenBank/DDBJ databases">
        <title>Complete genome sequence of Marinobacter adhaerens type strain (HP15).</title>
        <authorList>
            <person name="Gaerdes A.A.M."/>
            <person name="Kaeppel E."/>
            <person name="Shezad A."/>
            <person name="Seebah S."/>
            <person name="Teeling H."/>
            <person name="Yarza P."/>
            <person name="Gloeckner F.O."/>
            <person name="Ullrich M.S."/>
        </authorList>
    </citation>
    <scope>NUCLEOTIDE SEQUENCE [LARGE SCALE GENOMIC DNA]</scope>
    <source>
        <strain evidence="3">DSM 23420 / HP15</strain>
    </source>
</reference>
<dbReference type="Pfam" id="PF13503">
    <property type="entry name" value="DUF4123"/>
    <property type="match status" value="1"/>
</dbReference>
<dbReference type="PATRIC" id="fig|225937.3.peg.924"/>
<dbReference type="AlphaFoldDB" id="E4PEX2"/>
<evidence type="ECO:0000313" key="3">
    <source>
        <dbReference type="Proteomes" id="UP000007077"/>
    </source>
</evidence>
<dbReference type="Proteomes" id="UP000007077">
    <property type="component" value="Chromosome"/>
</dbReference>
<dbReference type="InterPro" id="IPR025391">
    <property type="entry name" value="DUF4123"/>
</dbReference>
<dbReference type="eggNOG" id="ENOG5032SUZ">
    <property type="taxonomic scope" value="Bacteria"/>
</dbReference>
<evidence type="ECO:0000259" key="1">
    <source>
        <dbReference type="Pfam" id="PF13503"/>
    </source>
</evidence>
<reference evidence="2 3" key="1">
    <citation type="journal article" date="2010" name="Stand. Genomic Sci.">
        <title>Complete genome sequence of Marinobacter adhaerens type strain (HP15), a diatom-interacting marine microorganism.</title>
        <authorList>
            <person name="Gardes A."/>
            <person name="Kaeppel E."/>
            <person name="Shehzad A."/>
            <person name="Seebah S."/>
            <person name="Teeling H."/>
            <person name="Yarza P."/>
            <person name="Glockner F.O."/>
            <person name="Grossart H.P."/>
            <person name="Ullrich M.S."/>
        </authorList>
    </citation>
    <scope>NUCLEOTIDE SEQUENCE [LARGE SCALE GENOMIC DNA]</scope>
    <source>
        <strain evidence="3">DSM 23420 / HP15</strain>
    </source>
</reference>
<proteinExistence type="predicted"/>
<dbReference type="STRING" id="225937.HP15_913"/>
<name>E4PEX2_MARAH</name>
<organism evidence="2 3">
    <name type="scientific">Marinobacter adhaerens (strain DSM 23420 / HP15)</name>
    <dbReference type="NCBI Taxonomy" id="225937"/>
    <lineage>
        <taxon>Bacteria</taxon>
        <taxon>Pseudomonadati</taxon>
        <taxon>Pseudomonadota</taxon>
        <taxon>Gammaproteobacteria</taxon>
        <taxon>Pseudomonadales</taxon>
        <taxon>Marinobacteraceae</taxon>
        <taxon>Marinobacter</taxon>
    </lineage>
</organism>
<feature type="domain" description="DUF4123" evidence="1">
    <location>
        <begin position="19"/>
        <end position="134"/>
    </location>
</feature>
<gene>
    <name evidence="2" type="ordered locus">HP15_913</name>
</gene>
<sequence>MRGCDCMIGLDETTRANAYILFDGALFDAPRFTYEHDDQPQLEYLFLGTPHEAAMEVTPCLVKPSEGTRLWRAQSEWQDKAIILLSDQSLPLVAGHLRSLLSVRMPNGGFSYLRYYAPKQLTRLMSALNEQERARFSGPVREWLAFQPNGELSRFDSDGSQHFRKAAEEGWFLLTENHVAVLSQSARHEFVEKLGRFLDITDRARLEQLINEATALGFRTEKEVSRYSELAVVHGERIKLAEIRTILSDSEVSASARLKAVDNHLAYGVA</sequence>
<dbReference type="KEGG" id="mad:HP15_913"/>
<accession>E4PEX2</accession>
<dbReference type="EMBL" id="CP001978">
    <property type="protein sequence ID" value="ADP96677.1"/>
    <property type="molecule type" value="Genomic_DNA"/>
</dbReference>